<organism evidence="2 3">
    <name type="scientific">Alteromonas australica</name>
    <dbReference type="NCBI Taxonomy" id="589873"/>
    <lineage>
        <taxon>Bacteria</taxon>
        <taxon>Pseudomonadati</taxon>
        <taxon>Pseudomonadota</taxon>
        <taxon>Gammaproteobacteria</taxon>
        <taxon>Alteromonadales</taxon>
        <taxon>Alteromonadaceae</taxon>
        <taxon>Alteromonas/Salinimonas group</taxon>
        <taxon>Alteromonas</taxon>
    </lineage>
</organism>
<dbReference type="EMBL" id="DONK01000111">
    <property type="protein sequence ID" value="HBU51088.1"/>
    <property type="molecule type" value="Genomic_DNA"/>
</dbReference>
<dbReference type="PANTHER" id="PTHR39166">
    <property type="entry name" value="BLL1166 PROTEIN"/>
    <property type="match status" value="1"/>
</dbReference>
<dbReference type="InterPro" id="IPR009267">
    <property type="entry name" value="NTP_transf_6"/>
</dbReference>
<dbReference type="Proteomes" id="UP000264779">
    <property type="component" value="Unassembled WGS sequence"/>
</dbReference>
<dbReference type="AlphaFoldDB" id="A0A358DY06"/>
<name>A0A358DY06_9ALTE</name>
<gene>
    <name evidence="2" type="ORF">DEB45_07495</name>
</gene>
<evidence type="ECO:0000313" key="2">
    <source>
        <dbReference type="EMBL" id="HBU51088.1"/>
    </source>
</evidence>
<dbReference type="Pfam" id="PF06042">
    <property type="entry name" value="NTP_transf_6"/>
    <property type="match status" value="1"/>
</dbReference>
<keyword evidence="1" id="KW-0732">Signal</keyword>
<sequence length="225" mass="25783">MVRWWCLCGILLLYSKVAAKTAYSPSLKGRAALTLAGSNEYHARIGLLLKADPFRWRCLLALQSLQLPQGYIGAGFLRNCIWDSLLPEHRSNFTHSSPLNDIDVIYFDVKDTRKETERLLETQLSRRVPEANWQVRNQARMHLKHGHAAYKNCEEALSYWIERETCVAVRLTDEGKCDILAPYGIDANFSGTLSINPQYPRPSVFRQRVNDKGWLTLWPFLTLSG</sequence>
<proteinExistence type="predicted"/>
<accession>A0A358DY06</accession>
<evidence type="ECO:0000313" key="3">
    <source>
        <dbReference type="Proteomes" id="UP000264779"/>
    </source>
</evidence>
<comment type="caution">
    <text evidence="2">The sequence shown here is derived from an EMBL/GenBank/DDBJ whole genome shotgun (WGS) entry which is preliminary data.</text>
</comment>
<protein>
    <recommendedName>
        <fullName evidence="4">Nitrate reductase</fullName>
    </recommendedName>
</protein>
<dbReference type="PANTHER" id="PTHR39166:SF1">
    <property type="entry name" value="BLL1166 PROTEIN"/>
    <property type="match status" value="1"/>
</dbReference>
<feature type="signal peptide" evidence="1">
    <location>
        <begin position="1"/>
        <end position="19"/>
    </location>
</feature>
<reference evidence="2 3" key="1">
    <citation type="journal article" date="2018" name="Nat. Biotechnol.">
        <title>A standardized bacterial taxonomy based on genome phylogeny substantially revises the tree of life.</title>
        <authorList>
            <person name="Parks D.H."/>
            <person name="Chuvochina M."/>
            <person name="Waite D.W."/>
            <person name="Rinke C."/>
            <person name="Skarshewski A."/>
            <person name="Chaumeil P.A."/>
            <person name="Hugenholtz P."/>
        </authorList>
    </citation>
    <scope>NUCLEOTIDE SEQUENCE [LARGE SCALE GENOMIC DNA]</scope>
    <source>
        <strain evidence="2">UBA11621</strain>
    </source>
</reference>
<feature type="chain" id="PRO_5030066946" description="Nitrate reductase" evidence="1">
    <location>
        <begin position="20"/>
        <end position="225"/>
    </location>
</feature>
<evidence type="ECO:0008006" key="4">
    <source>
        <dbReference type="Google" id="ProtNLM"/>
    </source>
</evidence>
<evidence type="ECO:0000256" key="1">
    <source>
        <dbReference type="SAM" id="SignalP"/>
    </source>
</evidence>